<feature type="signal peptide" evidence="1">
    <location>
        <begin position="1"/>
        <end position="20"/>
    </location>
</feature>
<gene>
    <name evidence="2" type="ORF">CINF_1478</name>
</gene>
<protein>
    <submittedName>
        <fullName evidence="2">Putative membrane protein</fullName>
    </submittedName>
</protein>
<organism evidence="2 3">
    <name type="scientific">Candidatus Campylobacter infans</name>
    <dbReference type="NCBI Taxonomy" id="2561898"/>
    <lineage>
        <taxon>Bacteria</taxon>
        <taxon>Pseudomonadati</taxon>
        <taxon>Campylobacterota</taxon>
        <taxon>Epsilonproteobacteria</taxon>
        <taxon>Campylobacterales</taxon>
        <taxon>Campylobacteraceae</taxon>
        <taxon>Campylobacter</taxon>
    </lineage>
</organism>
<evidence type="ECO:0000256" key="1">
    <source>
        <dbReference type="SAM" id="SignalP"/>
    </source>
</evidence>
<dbReference type="RefSeq" id="WP_179975075.1">
    <property type="nucleotide sequence ID" value="NZ_CP049075.1"/>
</dbReference>
<sequence length="1494" mass="167874">MKAIFKALVALMLTSSMAFAASMDDIIFVSEASSDWLPKDNKISFKNTNGTNGTNYLELSDNKNYVMDIGGTGPLKYDRGQFYTIGLVNPKKVKDSQNKRGGYIEVIIDMNMAKSILASEVQKDGKLREYIDKKRATPPSIYGKHKSDGLNFFLVSKKSGAQEEKGINYGRCKQTGNANNGGIDTDKENVTARQFKVIIPDNDCKNNNCNSISNNIHYLTIRTDSKYTDCQTQANKDDDKTKSHIYGIRMSVKRVNEPYVGYTESGLTGFNYNQSDAKSTYNLPTLIIGREDVLPEFCTPGMLANGQYQCNTGNGATISGPCANNCAEQCKNSNSEQCRKCKEVMCNYEWEEKQGRTWKKQLLWAACGQADNIKDELDCRKTGAKCENRILGDWQKHSNRGDGYLSIPDGGNNTAKETFKPYKRNNGGEVLLNFEEKCWEEFYVKSTIYSNAFYFERRQFIEQYNDRRGCQRDAWCNLSGDICGPLGCTLWWAHNKCEYRHYVKAPKIFTLSLREYANKDKNNGRNLPDFEAKFRIVNASTQTGGYYSAPKISYFKNKRAMCYVLGSNGNRIGSEKAVSISVEGGETDINKKEQADNMYFTIKSKDFNIKDGKDIHCRFDLSDYQDNKGKYGSNDWNAFSASGLYYDFAYNFQLASLKILNTKGATYKDLSLNTKCSFPTAWRSKPGRVSGGGFLDGWSSGAENYPISQGALDYTDVNGQEYLYRSQEPKNGVKSAQRHFRFDARPLYYTATKVDGELYAGYKYPENVGDKNTLNSPAELAYLDDKKENEKLKSINFNKSKTGEAKKITIKAVDANGDEIQGLNLKANLKGLLTSTYARYDELSYTEIPYLDLVKKDECYLYGSNGKCVDTFKNSPYYIDNCFTANVCRSVWGDLNGEKNPFFVYTDSFENKRYLAYDNAGKTILALRDSDFTLLSQNLKTTHSDIEEPLCALDEVGSVYRTSNNKHSDFRTKGKGYLDSTNFNKLSSDEKMKYYLYGCDIAVVDESRKAIKFRDDSNYAHTKLEWEGLPFYSFKPAMIKINAVLGSGALNNNPYHSNKFLYNRAKCAEYSDPTNCDDSVENSAFKIQVGATGASKADILANNFLSRYDGTAMTSKRVLVLNNLLNPKIAHQNLKSDDILVKDDFRFKIKSKDLDTLYLAPKCSKFIEIDGNNGAIKVREKCESGNTINKDHYIAKGEGSKLIYNSNDVKSKYDQMNGSQTHWQDLVQTPAKNGKQGVADITMYANGFVNGMSELKNVKKGDKTKGEQDQEIGLVVAQGFGKYSLKPAEPVRAEGMLEDLEVTTDAPNKWLQTKGVSVMYDSFGAAVILDVTLIAPNKEVGINKDNAVFLAAYSSDKEVAKSLQKDGILGDIIPGYANYYRIRRDAFSNALADSFFNYENAVVGLKATNMQSGDFLTINDVTKPVKVKLKGDDKKIAKTYCNFIRECYPLDANDVGTQFRGFENANTNWTNQQGQGSTILDKARTRPTQRRIAW</sequence>
<keyword evidence="1" id="KW-0732">Signal</keyword>
<proteinExistence type="predicted"/>
<dbReference type="Proteomes" id="UP000509414">
    <property type="component" value="Chromosome"/>
</dbReference>
<dbReference type="EMBL" id="CP049075">
    <property type="protein sequence ID" value="QLI05957.1"/>
    <property type="molecule type" value="Genomic_DNA"/>
</dbReference>
<dbReference type="KEGG" id="cinf:CINF_1478"/>
<feature type="chain" id="PRO_5028940232" evidence="1">
    <location>
        <begin position="21"/>
        <end position="1494"/>
    </location>
</feature>
<keyword evidence="3" id="KW-1185">Reference proteome</keyword>
<evidence type="ECO:0000313" key="3">
    <source>
        <dbReference type="Proteomes" id="UP000509414"/>
    </source>
</evidence>
<evidence type="ECO:0000313" key="2">
    <source>
        <dbReference type="EMBL" id="QLI05957.1"/>
    </source>
</evidence>
<reference evidence="2 3" key="1">
    <citation type="submission" date="2020-02" db="EMBL/GenBank/DDBJ databases">
        <title>Complete genome sequence of the novel Campylobacter species Candidatus Campylobacter infans.</title>
        <authorList>
            <person name="Duim B."/>
            <person name="Zomer A."/>
            <person name="van der Graaf L."/>
            <person name="Wagenaar J."/>
        </authorList>
    </citation>
    <scope>NUCLEOTIDE SEQUENCE [LARGE SCALE GENOMIC DNA]</scope>
    <source>
        <strain evidence="2 3">19S00001</strain>
    </source>
</reference>
<accession>A0A7H9CIL1</accession>
<name>A0A7H9CIL1_9BACT</name>